<evidence type="ECO:0000256" key="1">
    <source>
        <dbReference type="ARBA" id="ARBA00007228"/>
    </source>
</evidence>
<accession>A0A024QAZ6</accession>
<dbReference type="GO" id="GO:0003723">
    <property type="term" value="F:RNA binding"/>
    <property type="evidence" value="ECO:0007669"/>
    <property type="project" value="InterPro"/>
</dbReference>
<dbReference type="Pfam" id="PF00588">
    <property type="entry name" value="SpoU_methylase"/>
    <property type="match status" value="1"/>
</dbReference>
<dbReference type="InterPro" id="IPR013123">
    <property type="entry name" value="SpoU_subst-bd"/>
</dbReference>
<dbReference type="InterPro" id="IPR029028">
    <property type="entry name" value="Alpha/beta_knot_MTases"/>
</dbReference>
<dbReference type="SUPFAM" id="SSF75217">
    <property type="entry name" value="alpha/beta knot"/>
    <property type="match status" value="1"/>
</dbReference>
<gene>
    <name evidence="5" type="ORF">BN990_01677</name>
</gene>
<keyword evidence="6" id="KW-1185">Reference proteome</keyword>
<dbReference type="GO" id="GO:0005737">
    <property type="term" value="C:cytoplasm"/>
    <property type="evidence" value="ECO:0007669"/>
    <property type="project" value="UniProtKB-ARBA"/>
</dbReference>
<evidence type="ECO:0000259" key="4">
    <source>
        <dbReference type="SMART" id="SM00967"/>
    </source>
</evidence>
<organism evidence="5 6">
    <name type="scientific">Virgibacillus massiliensis</name>
    <dbReference type="NCBI Taxonomy" id="1462526"/>
    <lineage>
        <taxon>Bacteria</taxon>
        <taxon>Bacillati</taxon>
        <taxon>Bacillota</taxon>
        <taxon>Bacilli</taxon>
        <taxon>Bacillales</taxon>
        <taxon>Bacillaceae</taxon>
        <taxon>Virgibacillus</taxon>
    </lineage>
</organism>
<evidence type="ECO:0000256" key="2">
    <source>
        <dbReference type="ARBA" id="ARBA00022603"/>
    </source>
</evidence>
<dbReference type="OrthoDB" id="9794400at2"/>
<evidence type="ECO:0000313" key="6">
    <source>
        <dbReference type="Proteomes" id="UP000028875"/>
    </source>
</evidence>
<reference evidence="5 6" key="1">
    <citation type="submission" date="2014-03" db="EMBL/GenBank/DDBJ databases">
        <authorList>
            <person name="Urmite Genomes U."/>
        </authorList>
    </citation>
    <scope>NUCLEOTIDE SEQUENCE [LARGE SCALE GENOMIC DNA]</scope>
    <source>
        <strain evidence="5 6">Vm-5</strain>
    </source>
</reference>
<dbReference type="CDD" id="cd18095">
    <property type="entry name" value="SpoU-like_rRNA-MTase"/>
    <property type="match status" value="1"/>
</dbReference>
<evidence type="ECO:0000256" key="3">
    <source>
        <dbReference type="ARBA" id="ARBA00022679"/>
    </source>
</evidence>
<dbReference type="Gene3D" id="3.30.1330.30">
    <property type="match status" value="1"/>
</dbReference>
<dbReference type="InterPro" id="IPR051259">
    <property type="entry name" value="rRNA_Methyltransferase"/>
</dbReference>
<dbReference type="InterPro" id="IPR001537">
    <property type="entry name" value="SpoU_MeTrfase"/>
</dbReference>
<dbReference type="Gene3D" id="3.40.1280.10">
    <property type="match status" value="1"/>
</dbReference>
<dbReference type="AlphaFoldDB" id="A0A024QAZ6"/>
<dbReference type="eggNOG" id="COG0566">
    <property type="taxonomic scope" value="Bacteria"/>
</dbReference>
<name>A0A024QAZ6_9BACI</name>
<dbReference type="PANTHER" id="PTHR43191:SF2">
    <property type="entry name" value="RRNA METHYLTRANSFERASE 3, MITOCHONDRIAL"/>
    <property type="match status" value="1"/>
</dbReference>
<dbReference type="InterPro" id="IPR053888">
    <property type="entry name" value="MRM3-like_sub_bind"/>
</dbReference>
<proteinExistence type="inferred from homology"/>
<comment type="similarity">
    <text evidence="1">Belongs to the class IV-like SAM-binding methyltransferase superfamily. RNA methyltransferase TrmH family.</text>
</comment>
<feature type="domain" description="RNA 2-O ribose methyltransferase substrate binding" evidence="4">
    <location>
        <begin position="29"/>
        <end position="96"/>
    </location>
</feature>
<dbReference type="SMART" id="SM00967">
    <property type="entry name" value="SpoU_sub_bind"/>
    <property type="match status" value="1"/>
</dbReference>
<keyword evidence="3 5" id="KW-0808">Transferase</keyword>
<dbReference type="PANTHER" id="PTHR43191">
    <property type="entry name" value="RRNA METHYLTRANSFERASE 3"/>
    <property type="match status" value="1"/>
</dbReference>
<comment type="caution">
    <text evidence="5">The sequence shown here is derived from an EMBL/GenBank/DDBJ whole genome shotgun (WGS) entry which is preliminary data.</text>
</comment>
<sequence length="246" mass="27432">MITSVKNDKVKVWKKLHKRKERFKTGTFLIEGFHLVEEAWKSNWQLNEIILQEGNHIPEFCNDIPTVFVSEQVFGMISQTNSPQGIAAIITMKEEYVPVSKGQVLLVDAIQDPGNLGTMIRTADAAGFSEIIVGEDTVDIFNDKVIRSTQGSLFHIPVRQADLQIEIKRLQELGFEVWATALEHAENYATLKPSQKTALIVGNEGNGIKQEFLLDANKIVTIPIYGDAESLNVSVAAGILMYYLKG</sequence>
<dbReference type="InterPro" id="IPR029064">
    <property type="entry name" value="Ribosomal_eL30-like_sf"/>
</dbReference>
<dbReference type="GO" id="GO:0008173">
    <property type="term" value="F:RNA methyltransferase activity"/>
    <property type="evidence" value="ECO:0007669"/>
    <property type="project" value="InterPro"/>
</dbReference>
<evidence type="ECO:0000313" key="5">
    <source>
        <dbReference type="EMBL" id="CDQ39380.1"/>
    </source>
</evidence>
<dbReference type="SUPFAM" id="SSF55315">
    <property type="entry name" value="L30e-like"/>
    <property type="match status" value="1"/>
</dbReference>
<dbReference type="GO" id="GO:0032259">
    <property type="term" value="P:methylation"/>
    <property type="evidence" value="ECO:0007669"/>
    <property type="project" value="UniProtKB-KW"/>
</dbReference>
<protein>
    <submittedName>
        <fullName evidence="5">Putative TrmH family tRNA/rRNA methyltransferase</fullName>
    </submittedName>
</protein>
<dbReference type="GO" id="GO:0006396">
    <property type="term" value="P:RNA processing"/>
    <property type="evidence" value="ECO:0007669"/>
    <property type="project" value="InterPro"/>
</dbReference>
<dbReference type="RefSeq" id="WP_031335474.1">
    <property type="nucleotide sequence ID" value="NZ_BNER01000002.1"/>
</dbReference>
<dbReference type="STRING" id="1462526.BN990_01677"/>
<dbReference type="InterPro" id="IPR029026">
    <property type="entry name" value="tRNA_m1G_MTases_N"/>
</dbReference>
<dbReference type="Proteomes" id="UP000028875">
    <property type="component" value="Unassembled WGS sequence"/>
</dbReference>
<reference evidence="6" key="2">
    <citation type="submission" date="2014-05" db="EMBL/GenBank/DDBJ databases">
        <title>Draft genome sequence of Virgibacillus massiliensis Vm-5.</title>
        <authorList>
            <person name="Khelaifia S."/>
            <person name="Croce O."/>
            <person name="Lagier J.C."/>
            <person name="Raoult D."/>
        </authorList>
    </citation>
    <scope>NUCLEOTIDE SEQUENCE [LARGE SCALE GENOMIC DNA]</scope>
    <source>
        <strain evidence="6">Vm-5</strain>
    </source>
</reference>
<dbReference type="EMBL" id="CCDP010000001">
    <property type="protein sequence ID" value="CDQ39380.1"/>
    <property type="molecule type" value="Genomic_DNA"/>
</dbReference>
<keyword evidence="2 5" id="KW-0489">Methyltransferase</keyword>
<dbReference type="Pfam" id="PF22435">
    <property type="entry name" value="MRM3-like_sub_bind"/>
    <property type="match status" value="1"/>
</dbReference>